<evidence type="ECO:0000256" key="2">
    <source>
        <dbReference type="ARBA" id="ARBA00022840"/>
    </source>
</evidence>
<dbReference type="SUPFAM" id="SSF52540">
    <property type="entry name" value="P-loop containing nucleoside triphosphate hydrolases"/>
    <property type="match status" value="1"/>
</dbReference>
<dbReference type="AlphaFoldDB" id="A0A7S3JMQ0"/>
<reference evidence="4" key="1">
    <citation type="submission" date="2021-01" db="EMBL/GenBank/DDBJ databases">
        <authorList>
            <person name="Corre E."/>
            <person name="Pelletier E."/>
            <person name="Niang G."/>
            <person name="Scheremetjew M."/>
            <person name="Finn R."/>
            <person name="Kale V."/>
            <person name="Holt S."/>
            <person name="Cochrane G."/>
            <person name="Meng A."/>
            <person name="Brown T."/>
            <person name="Cohen L."/>
        </authorList>
    </citation>
    <scope>NUCLEOTIDE SEQUENCE</scope>
    <source>
        <strain evidence="4">FSP1.4</strain>
    </source>
</reference>
<keyword evidence="2" id="KW-0067">ATP-binding</keyword>
<dbReference type="EMBL" id="HBII01043585">
    <property type="protein sequence ID" value="CAE0359271.1"/>
    <property type="molecule type" value="Transcribed_RNA"/>
</dbReference>
<protein>
    <recommendedName>
        <fullName evidence="3">ABC transporter domain-containing protein</fullName>
    </recommendedName>
</protein>
<dbReference type="GO" id="GO:0016020">
    <property type="term" value="C:membrane"/>
    <property type="evidence" value="ECO:0007669"/>
    <property type="project" value="TreeGrafter"/>
</dbReference>
<dbReference type="GO" id="GO:0042626">
    <property type="term" value="F:ATPase-coupled transmembrane transporter activity"/>
    <property type="evidence" value="ECO:0007669"/>
    <property type="project" value="TreeGrafter"/>
</dbReference>
<keyword evidence="1" id="KW-0547">Nucleotide-binding</keyword>
<organism evidence="4">
    <name type="scientific">Euplotes harpa</name>
    <dbReference type="NCBI Taxonomy" id="151035"/>
    <lineage>
        <taxon>Eukaryota</taxon>
        <taxon>Sar</taxon>
        <taxon>Alveolata</taxon>
        <taxon>Ciliophora</taxon>
        <taxon>Intramacronucleata</taxon>
        <taxon>Spirotrichea</taxon>
        <taxon>Hypotrichia</taxon>
        <taxon>Euplotida</taxon>
        <taxon>Euplotidae</taxon>
        <taxon>Euplotes</taxon>
    </lineage>
</organism>
<feature type="domain" description="ABC transporter" evidence="3">
    <location>
        <begin position="3"/>
        <end position="34"/>
    </location>
</feature>
<dbReference type="GO" id="GO:0016887">
    <property type="term" value="F:ATP hydrolysis activity"/>
    <property type="evidence" value="ECO:0007669"/>
    <property type="project" value="InterPro"/>
</dbReference>
<evidence type="ECO:0000259" key="3">
    <source>
        <dbReference type="Pfam" id="PF00005"/>
    </source>
</evidence>
<dbReference type="PANTHER" id="PTHR24223">
    <property type="entry name" value="ATP-BINDING CASSETTE SUB-FAMILY C"/>
    <property type="match status" value="1"/>
</dbReference>
<dbReference type="Pfam" id="PF00005">
    <property type="entry name" value="ABC_tran"/>
    <property type="match status" value="1"/>
</dbReference>
<evidence type="ECO:0000256" key="1">
    <source>
        <dbReference type="ARBA" id="ARBA00022741"/>
    </source>
</evidence>
<dbReference type="InterPro" id="IPR027417">
    <property type="entry name" value="P-loop_NTPase"/>
</dbReference>
<name>A0A7S3JMQ0_9SPIT</name>
<dbReference type="GO" id="GO:0005524">
    <property type="term" value="F:ATP binding"/>
    <property type="evidence" value="ECO:0007669"/>
    <property type="project" value="UniProtKB-KW"/>
</dbReference>
<dbReference type="InterPro" id="IPR003439">
    <property type="entry name" value="ABC_transporter-like_ATP-bd"/>
</dbReference>
<proteinExistence type="predicted"/>
<sequence>MKGENLSSGEKQLICICRAILRKNKIVIMDEATASIDVKTEQTVQKLIHEEFKDSTVITVAHRLNTIMHSDKILVMSFGEVIEFDAPQKLMDNPKSEFYSLLKEFHN</sequence>
<dbReference type="Gene3D" id="3.40.50.300">
    <property type="entry name" value="P-loop containing nucleotide triphosphate hydrolases"/>
    <property type="match status" value="1"/>
</dbReference>
<accession>A0A7S3JMQ0</accession>
<evidence type="ECO:0000313" key="4">
    <source>
        <dbReference type="EMBL" id="CAE0359271.1"/>
    </source>
</evidence>
<dbReference type="InterPro" id="IPR050173">
    <property type="entry name" value="ABC_transporter_C-like"/>
</dbReference>
<gene>
    <name evidence="4" type="ORF">EHAR0213_LOCUS18195</name>
</gene>